<feature type="transmembrane region" description="Helical" evidence="1">
    <location>
        <begin position="5"/>
        <end position="23"/>
    </location>
</feature>
<evidence type="ECO:0000313" key="3">
    <source>
        <dbReference type="EMBL" id="HJC63260.1"/>
    </source>
</evidence>
<gene>
    <name evidence="3" type="ORF">H9753_06545</name>
</gene>
<evidence type="ECO:0000313" key="4">
    <source>
        <dbReference type="Proteomes" id="UP000823886"/>
    </source>
</evidence>
<dbReference type="EMBL" id="DWVZ01000084">
    <property type="protein sequence ID" value="HJC63260.1"/>
    <property type="molecule type" value="Genomic_DNA"/>
</dbReference>
<dbReference type="InterPro" id="IPR008756">
    <property type="entry name" value="Peptidase_M56"/>
</dbReference>
<dbReference type="Proteomes" id="UP000823886">
    <property type="component" value="Unassembled WGS sequence"/>
</dbReference>
<reference evidence="3" key="2">
    <citation type="submission" date="2021-04" db="EMBL/GenBank/DDBJ databases">
        <authorList>
            <person name="Gilroy R."/>
        </authorList>
    </citation>
    <scope>NUCLEOTIDE SEQUENCE</scope>
    <source>
        <strain evidence="3">ChiBcec2-3848</strain>
    </source>
</reference>
<feature type="transmembrane region" description="Helical" evidence="1">
    <location>
        <begin position="225"/>
        <end position="247"/>
    </location>
</feature>
<sequence>MVSLYFLLCNLVITVFLGVLLLCKKIFKKHITVNSQYYLWYVFVCALVLPFLPCKSINPSHLLLKIQHLFHEQTVDTVSSSAQHLSNAALPSQLGLSDWADAYNSWFSSEANTILTVIWLLGCFAAILYFLFNIYKIYILKKFAYLISGENEPDLYGQFVSCMKELKIKRRVSLYASCSISSPVSYGLLHPKIMIPQDMDILLSKEDVRFIFLHELQHYKHKDAALNYLTCILQIVYWFNPFIWYGFQILKKDREIACDHSVLHVVGKDLSMNYGYTLIRYAEKMQRNALLSPLSYLGGRKKVIVQRIKEIADYKTD</sequence>
<accession>A0A9D2PNS3</accession>
<evidence type="ECO:0000259" key="2">
    <source>
        <dbReference type="Pfam" id="PF05569"/>
    </source>
</evidence>
<comment type="caution">
    <text evidence="3">The sequence shown here is derived from an EMBL/GenBank/DDBJ whole genome shotgun (WGS) entry which is preliminary data.</text>
</comment>
<dbReference type="Pfam" id="PF05569">
    <property type="entry name" value="Peptidase_M56"/>
    <property type="match status" value="1"/>
</dbReference>
<dbReference type="AlphaFoldDB" id="A0A9D2PNS3"/>
<dbReference type="PANTHER" id="PTHR34978">
    <property type="entry name" value="POSSIBLE SENSOR-TRANSDUCER PROTEIN BLAR"/>
    <property type="match status" value="1"/>
</dbReference>
<dbReference type="PANTHER" id="PTHR34978:SF3">
    <property type="entry name" value="SLR0241 PROTEIN"/>
    <property type="match status" value="1"/>
</dbReference>
<evidence type="ECO:0000256" key="1">
    <source>
        <dbReference type="SAM" id="Phobius"/>
    </source>
</evidence>
<keyword evidence="1" id="KW-0472">Membrane</keyword>
<feature type="transmembrane region" description="Helical" evidence="1">
    <location>
        <begin position="113"/>
        <end position="132"/>
    </location>
</feature>
<feature type="domain" description="Peptidase M56" evidence="2">
    <location>
        <begin position="8"/>
        <end position="310"/>
    </location>
</feature>
<proteinExistence type="predicted"/>
<feature type="transmembrane region" description="Helical" evidence="1">
    <location>
        <begin position="35"/>
        <end position="52"/>
    </location>
</feature>
<reference evidence="3" key="1">
    <citation type="journal article" date="2021" name="PeerJ">
        <title>Extensive microbial diversity within the chicken gut microbiome revealed by metagenomics and culture.</title>
        <authorList>
            <person name="Gilroy R."/>
            <person name="Ravi A."/>
            <person name="Getino M."/>
            <person name="Pursley I."/>
            <person name="Horton D.L."/>
            <person name="Alikhan N.F."/>
            <person name="Baker D."/>
            <person name="Gharbi K."/>
            <person name="Hall N."/>
            <person name="Watson M."/>
            <person name="Adriaenssens E.M."/>
            <person name="Foster-Nyarko E."/>
            <person name="Jarju S."/>
            <person name="Secka A."/>
            <person name="Antonio M."/>
            <person name="Oren A."/>
            <person name="Chaudhuri R.R."/>
            <person name="La Ragione R."/>
            <person name="Hildebrand F."/>
            <person name="Pallen M.J."/>
        </authorList>
    </citation>
    <scope>NUCLEOTIDE SEQUENCE</scope>
    <source>
        <strain evidence="3">ChiBcec2-3848</strain>
    </source>
</reference>
<keyword evidence="1" id="KW-0812">Transmembrane</keyword>
<feature type="non-terminal residue" evidence="3">
    <location>
        <position position="317"/>
    </location>
</feature>
<dbReference type="CDD" id="cd07341">
    <property type="entry name" value="M56_BlaR1_MecR1_like"/>
    <property type="match status" value="1"/>
</dbReference>
<organism evidence="3 4">
    <name type="scientific">Candidatus Blautia merdavium</name>
    <dbReference type="NCBI Taxonomy" id="2838494"/>
    <lineage>
        <taxon>Bacteria</taxon>
        <taxon>Bacillati</taxon>
        <taxon>Bacillota</taxon>
        <taxon>Clostridia</taxon>
        <taxon>Lachnospirales</taxon>
        <taxon>Lachnospiraceae</taxon>
        <taxon>Blautia</taxon>
    </lineage>
</organism>
<name>A0A9D2PNS3_9FIRM</name>
<dbReference type="InterPro" id="IPR052173">
    <property type="entry name" value="Beta-lactam_resp_regulator"/>
</dbReference>
<protein>
    <submittedName>
        <fullName evidence="3">M56 family metallopeptidase</fullName>
    </submittedName>
</protein>
<keyword evidence="1" id="KW-1133">Transmembrane helix</keyword>